<feature type="compositionally biased region" description="Polar residues" evidence="1">
    <location>
        <begin position="1"/>
        <end position="14"/>
    </location>
</feature>
<dbReference type="OrthoDB" id="4777269at2759"/>
<name>A0A1J7J560_9PEZI</name>
<proteinExistence type="predicted"/>
<dbReference type="AlphaFoldDB" id="A0A1J7J560"/>
<reference evidence="2 3" key="1">
    <citation type="submission" date="2016-10" db="EMBL/GenBank/DDBJ databases">
        <title>Draft genome sequence of Coniochaeta ligniaria NRRL30616, a lignocellulolytic fungus for bioabatement of inhibitors in plant biomass hydrolysates.</title>
        <authorList>
            <consortium name="DOE Joint Genome Institute"/>
            <person name="Jimenez D.J."/>
            <person name="Hector R.E."/>
            <person name="Riley R."/>
            <person name="Sun H."/>
            <person name="Grigoriev I.V."/>
            <person name="Van Elsas J.D."/>
            <person name="Nichols N.N."/>
        </authorList>
    </citation>
    <scope>NUCLEOTIDE SEQUENCE [LARGE SCALE GENOMIC DNA]</scope>
    <source>
        <strain evidence="2 3">NRRL 30616</strain>
    </source>
</reference>
<evidence type="ECO:0000313" key="3">
    <source>
        <dbReference type="Proteomes" id="UP000182658"/>
    </source>
</evidence>
<gene>
    <name evidence="2" type="ORF">CONLIGDRAFT_665601</name>
</gene>
<dbReference type="Proteomes" id="UP000182658">
    <property type="component" value="Unassembled WGS sequence"/>
</dbReference>
<evidence type="ECO:0000256" key="1">
    <source>
        <dbReference type="SAM" id="MobiDB-lite"/>
    </source>
</evidence>
<protein>
    <submittedName>
        <fullName evidence="2">Uncharacterized protein</fullName>
    </submittedName>
</protein>
<organism evidence="2 3">
    <name type="scientific">Coniochaeta ligniaria NRRL 30616</name>
    <dbReference type="NCBI Taxonomy" id="1408157"/>
    <lineage>
        <taxon>Eukaryota</taxon>
        <taxon>Fungi</taxon>
        <taxon>Dikarya</taxon>
        <taxon>Ascomycota</taxon>
        <taxon>Pezizomycotina</taxon>
        <taxon>Sordariomycetes</taxon>
        <taxon>Sordariomycetidae</taxon>
        <taxon>Coniochaetales</taxon>
        <taxon>Coniochaetaceae</taxon>
        <taxon>Coniochaeta</taxon>
    </lineage>
</organism>
<accession>A0A1J7J560</accession>
<evidence type="ECO:0000313" key="2">
    <source>
        <dbReference type="EMBL" id="OIW34918.1"/>
    </source>
</evidence>
<feature type="region of interest" description="Disordered" evidence="1">
    <location>
        <begin position="176"/>
        <end position="195"/>
    </location>
</feature>
<sequence length="213" mass="23616">MENKFATCSNTAWQGSALEETDKKREALKPLNDLRSEVQGKPQDYIPLASNQTTAIDEGGIAEQSLFYAKETNTDDDAQDATPKKQGPQRQFAQLQAILRENVSQDAKVKLQADLHIVAFLSKAVHYRRGTGTGKIIKTGDVIHIRTEDTNKYPLPSVPLLKLQYHLQHCPSTGALVASDDGQQERHTEAQTEDTEPLDQGFCDILILARDTS</sequence>
<dbReference type="InParanoid" id="A0A1J7J560"/>
<dbReference type="EMBL" id="KV875093">
    <property type="protein sequence ID" value="OIW34918.1"/>
    <property type="molecule type" value="Genomic_DNA"/>
</dbReference>
<keyword evidence="3" id="KW-1185">Reference proteome</keyword>
<feature type="region of interest" description="Disordered" evidence="1">
    <location>
        <begin position="1"/>
        <end position="22"/>
    </location>
</feature>